<evidence type="ECO:0000313" key="12">
    <source>
        <dbReference type="EMBL" id="MES0873306.1"/>
    </source>
</evidence>
<keyword evidence="7" id="KW-0560">Oxidoreductase</keyword>
<proteinExistence type="inferred from homology"/>
<keyword evidence="13" id="KW-1185">Reference proteome</keyword>
<dbReference type="InterPro" id="IPR036188">
    <property type="entry name" value="FAD/NAD-bd_sf"/>
</dbReference>
<dbReference type="InterPro" id="IPR051793">
    <property type="entry name" value="NADH:flavin_oxidoreductase"/>
</dbReference>
<keyword evidence="5" id="KW-0288">FMN</keyword>
<dbReference type="InterPro" id="IPR001155">
    <property type="entry name" value="OxRdtase_FMN_N"/>
</dbReference>
<evidence type="ECO:0000256" key="8">
    <source>
        <dbReference type="ARBA" id="ARBA00023004"/>
    </source>
</evidence>
<evidence type="ECO:0000256" key="4">
    <source>
        <dbReference type="ARBA" id="ARBA00022630"/>
    </source>
</evidence>
<dbReference type="Proteomes" id="UP001465331">
    <property type="component" value="Unassembled WGS sequence"/>
</dbReference>
<dbReference type="SUPFAM" id="SSF51395">
    <property type="entry name" value="FMN-linked oxidoreductases"/>
    <property type="match status" value="1"/>
</dbReference>
<keyword evidence="4" id="KW-0285">Flavoprotein</keyword>
<comment type="caution">
    <text evidence="12">The sequence shown here is derived from an EMBL/GenBank/DDBJ whole genome shotgun (WGS) entry which is preliminary data.</text>
</comment>
<dbReference type="EMBL" id="JBEPIJ010000004">
    <property type="protein sequence ID" value="MES0873306.1"/>
    <property type="molecule type" value="Genomic_DNA"/>
</dbReference>
<comment type="cofactor">
    <cofactor evidence="2">
        <name>[4Fe-4S] cluster</name>
        <dbReference type="ChEBI" id="CHEBI:49883"/>
    </cofactor>
</comment>
<dbReference type="InterPro" id="IPR013785">
    <property type="entry name" value="Aldolase_TIM"/>
</dbReference>
<dbReference type="Pfam" id="PF00724">
    <property type="entry name" value="Oxidored_FMN"/>
    <property type="match status" value="1"/>
</dbReference>
<dbReference type="Gene3D" id="3.20.20.70">
    <property type="entry name" value="Aldolase class I"/>
    <property type="match status" value="1"/>
</dbReference>
<evidence type="ECO:0000256" key="3">
    <source>
        <dbReference type="ARBA" id="ARBA00011048"/>
    </source>
</evidence>
<keyword evidence="8" id="KW-0408">Iron</keyword>
<evidence type="ECO:0000256" key="7">
    <source>
        <dbReference type="ARBA" id="ARBA00023002"/>
    </source>
</evidence>
<reference evidence="12 13" key="1">
    <citation type="submission" date="2024-06" db="EMBL/GenBank/DDBJ databases">
        <authorList>
            <person name="Li Z."/>
            <person name="Jiang Y."/>
        </authorList>
    </citation>
    <scope>NUCLEOTIDE SEQUENCE [LARGE SCALE GENOMIC DNA]</scope>
    <source>
        <strain evidence="12 13">HSW-8</strain>
    </source>
</reference>
<feature type="domain" description="NADH:flavin oxidoreductase/NADH oxidase N-terminal" evidence="10">
    <location>
        <begin position="7"/>
        <end position="331"/>
    </location>
</feature>
<evidence type="ECO:0000259" key="11">
    <source>
        <dbReference type="Pfam" id="PF07992"/>
    </source>
</evidence>
<evidence type="ECO:0000313" key="13">
    <source>
        <dbReference type="Proteomes" id="UP001465331"/>
    </source>
</evidence>
<sequence>MALTHVLTPLRIGAVELKNRVVRPAHGTMIGAGSLNEDLIAYHEARAKGGAALSIVEIMGVHPSSIGSLDASDPRLNKMYPKFVERMHAHGMKIFQQLWHGGHNVALPPLDGSPPWSASDIPGLTSGIVPTPMTKAMIDEVIEAFTKAARSCESWGVDGVEIHCAHGYLPAQFLSANTNNRQDEYGGDLENRARFIRELLSAVRASVSRQTVVGVRVAPDAVRGGAGVDEYRYVVQMLEALGLIDYVNISMGNYQSFPKMIGGMHEPVGYELETSKPVAAATRLPTMVVGRFRTLEEADQVIRAGEADMVGFVRAMIADPDLVKKTVEGHPERVRPCIACNQGCVGGIFQPLFPRMGCTVNPAVGFEAGMGEDKLLPAAKPKRIVVIGGGPAGMEAARVAAQRGHRVVLFEAQPKLGGALRLAAMAPTRAGILDIAVWQEEELYRLGVDIRLNSYADVDDIRREQPDQVVLATGSLPRTDGIQLSNPGEPIEFADGGRIISSHDLLLDSDRDLGRTAVVVDDLGHYEAVACAEQLAVKGVRVTYVSRHNSFAPLVETALMSEPALARLQRHAFSLQLRTRAVRVEPGAVWVRPTYVDDRKADQKLEADTVVFVSHNAPNKELYPVLVEAGLRVDVLGDARSPRFAQTAIREGYFWGAML</sequence>
<gene>
    <name evidence="12" type="ORF">ABSH63_04665</name>
</gene>
<dbReference type="PRINTS" id="PR00368">
    <property type="entry name" value="FADPNR"/>
</dbReference>
<evidence type="ECO:0000259" key="10">
    <source>
        <dbReference type="Pfam" id="PF00724"/>
    </source>
</evidence>
<dbReference type="SUPFAM" id="SSF51905">
    <property type="entry name" value="FAD/NAD(P)-binding domain"/>
    <property type="match status" value="1"/>
</dbReference>
<name>A0ABV2A7W5_9GAMM</name>
<dbReference type="Gene3D" id="3.50.50.60">
    <property type="entry name" value="FAD/NAD(P)-binding domain"/>
    <property type="match status" value="1"/>
</dbReference>
<dbReference type="Gene3D" id="3.40.50.720">
    <property type="entry name" value="NAD(P)-binding Rossmann-like Domain"/>
    <property type="match status" value="1"/>
</dbReference>
<dbReference type="RefSeq" id="WP_352887867.1">
    <property type="nucleotide sequence ID" value="NZ_JBEPIJ010000004.1"/>
</dbReference>
<evidence type="ECO:0000256" key="1">
    <source>
        <dbReference type="ARBA" id="ARBA00001917"/>
    </source>
</evidence>
<accession>A0ABV2A7W5</accession>
<comment type="cofactor">
    <cofactor evidence="1">
        <name>FMN</name>
        <dbReference type="ChEBI" id="CHEBI:58210"/>
    </cofactor>
</comment>
<evidence type="ECO:0000256" key="6">
    <source>
        <dbReference type="ARBA" id="ARBA00022723"/>
    </source>
</evidence>
<evidence type="ECO:0000256" key="2">
    <source>
        <dbReference type="ARBA" id="ARBA00001966"/>
    </source>
</evidence>
<dbReference type="PRINTS" id="PR00411">
    <property type="entry name" value="PNDRDTASEI"/>
</dbReference>
<keyword evidence="6" id="KW-0479">Metal-binding</keyword>
<dbReference type="PANTHER" id="PTHR42917:SF2">
    <property type="entry name" value="2,4-DIENOYL-COA REDUCTASE [(2E)-ENOYL-COA-PRODUCING]"/>
    <property type="match status" value="1"/>
</dbReference>
<keyword evidence="9" id="KW-0411">Iron-sulfur</keyword>
<dbReference type="PANTHER" id="PTHR42917">
    <property type="entry name" value="2,4-DIENOYL-COA REDUCTASE"/>
    <property type="match status" value="1"/>
</dbReference>
<dbReference type="InterPro" id="IPR023753">
    <property type="entry name" value="FAD/NAD-binding_dom"/>
</dbReference>
<protein>
    <submittedName>
        <fullName evidence="12">FAD-dependent oxidoreductase</fullName>
    </submittedName>
</protein>
<feature type="domain" description="FAD/NAD(P)-binding" evidence="11">
    <location>
        <begin position="383"/>
        <end position="635"/>
    </location>
</feature>
<comment type="similarity">
    <text evidence="3">In the N-terminal section; belongs to the NADH:flavin oxidoreductase/NADH oxidase family.</text>
</comment>
<evidence type="ECO:0000256" key="9">
    <source>
        <dbReference type="ARBA" id="ARBA00023014"/>
    </source>
</evidence>
<organism evidence="12 13">
    <name type="scientific">Sinimarinibacterium thermocellulolyticum</name>
    <dbReference type="NCBI Taxonomy" id="3170016"/>
    <lineage>
        <taxon>Bacteria</taxon>
        <taxon>Pseudomonadati</taxon>
        <taxon>Pseudomonadota</taxon>
        <taxon>Gammaproteobacteria</taxon>
        <taxon>Nevskiales</taxon>
        <taxon>Nevskiaceae</taxon>
        <taxon>Sinimarinibacterium</taxon>
    </lineage>
</organism>
<evidence type="ECO:0000256" key="5">
    <source>
        <dbReference type="ARBA" id="ARBA00022643"/>
    </source>
</evidence>
<dbReference type="Pfam" id="PF07992">
    <property type="entry name" value="Pyr_redox_2"/>
    <property type="match status" value="1"/>
</dbReference>